<accession>A0AAJ2UKL2</accession>
<sequence>MRTLTYYVATTLDGYIAEPDRADPTGSLFTVGQDYLAHIVEHYPETLPAGAREALGVTDPGTRFDAVLEGRRSYQIGLDAGITNAYPHLRHLVFSRTLDHNPDPGVEVVATDPVATVRELKVETTETTRGIWLAGGAELAGALYHEIDELILKVNPVAALAGIPLFAGRTNASPRRFALRDNVVLGSGVAILTYTATETAGRQR</sequence>
<comment type="caution">
    <text evidence="1">The sequence shown here is derived from an EMBL/GenBank/DDBJ whole genome shotgun (WGS) entry which is preliminary data.</text>
</comment>
<evidence type="ECO:0000313" key="2">
    <source>
        <dbReference type="Proteomes" id="UP001273589"/>
    </source>
</evidence>
<dbReference type="SUPFAM" id="SSF53597">
    <property type="entry name" value="Dihydrofolate reductase-like"/>
    <property type="match status" value="1"/>
</dbReference>
<dbReference type="InterPro" id="IPR024072">
    <property type="entry name" value="DHFR-like_dom_sf"/>
</dbReference>
<protein>
    <submittedName>
        <fullName evidence="1">Dihydrofolate reductase</fullName>
    </submittedName>
</protein>
<organism evidence="1 2">
    <name type="scientific">Streptomyces europaeiscabiei</name>
    <dbReference type="NCBI Taxonomy" id="146819"/>
    <lineage>
        <taxon>Bacteria</taxon>
        <taxon>Bacillati</taxon>
        <taxon>Actinomycetota</taxon>
        <taxon>Actinomycetes</taxon>
        <taxon>Kitasatosporales</taxon>
        <taxon>Streptomycetaceae</taxon>
        <taxon>Streptomyces</taxon>
    </lineage>
</organism>
<dbReference type="RefSeq" id="WP_319690556.1">
    <property type="nucleotide sequence ID" value="NZ_JARAWN010000040.1"/>
</dbReference>
<reference evidence="1" key="1">
    <citation type="journal article" date="2023" name="Microb. Genom.">
        <title>Mesoterricola silvestris gen. nov., sp. nov., Mesoterricola sediminis sp. nov., Geothrix oryzae sp. nov., Geothrix edaphica sp. nov., Geothrix rubra sp. nov., and Geothrix limicola sp. nov., six novel members of Acidobacteriota isolated from soils.</title>
        <authorList>
            <person name="Weisberg A.J."/>
            <person name="Pearce E."/>
            <person name="Kramer C.G."/>
            <person name="Chang J.H."/>
            <person name="Clarke C.R."/>
        </authorList>
    </citation>
    <scope>NUCLEOTIDE SEQUENCE</scope>
    <source>
        <strain evidence="1">ND06-05F</strain>
    </source>
</reference>
<gene>
    <name evidence="1" type="ORF">PV367_09660</name>
</gene>
<name>A0AAJ2UKL2_9ACTN</name>
<dbReference type="Proteomes" id="UP001273589">
    <property type="component" value="Unassembled WGS sequence"/>
</dbReference>
<dbReference type="InterPro" id="IPR050765">
    <property type="entry name" value="Riboflavin_Biosynth_HTPR"/>
</dbReference>
<dbReference type="PANTHER" id="PTHR38011">
    <property type="entry name" value="DIHYDROFOLATE REDUCTASE FAMILY PROTEIN (AFU_ORTHOLOGUE AFUA_8G06820)"/>
    <property type="match status" value="1"/>
</dbReference>
<dbReference type="Gene3D" id="3.40.430.10">
    <property type="entry name" value="Dihydrofolate Reductase, subunit A"/>
    <property type="match status" value="1"/>
</dbReference>
<proteinExistence type="predicted"/>
<dbReference type="PANTHER" id="PTHR38011:SF11">
    <property type="entry name" value="2,5-DIAMINO-6-RIBOSYLAMINO-4(3H)-PYRIMIDINONE 5'-PHOSPHATE REDUCTASE"/>
    <property type="match status" value="1"/>
</dbReference>
<evidence type="ECO:0000313" key="1">
    <source>
        <dbReference type="EMBL" id="MDX3130049.1"/>
    </source>
</evidence>
<dbReference type="EMBL" id="JARAWN010000040">
    <property type="protein sequence ID" value="MDX3130049.1"/>
    <property type="molecule type" value="Genomic_DNA"/>
</dbReference>
<dbReference type="AlphaFoldDB" id="A0AAJ2UKL2"/>